<reference evidence="2 3" key="1">
    <citation type="submission" date="2014-04" db="EMBL/GenBank/DDBJ databases">
        <title>Genome evolution of avian class.</title>
        <authorList>
            <person name="Zhang G."/>
            <person name="Li C."/>
        </authorList>
    </citation>
    <scope>NUCLEOTIDE SEQUENCE [LARGE SCALE GENOMIC DNA]</scope>
    <source>
        <strain evidence="2">BGI_N308</strain>
    </source>
</reference>
<dbReference type="AlphaFoldDB" id="A0A093HNW9"/>
<accession>A0A093HNW9</accession>
<keyword evidence="3" id="KW-1185">Reference proteome</keyword>
<feature type="compositionally biased region" description="Polar residues" evidence="1">
    <location>
        <begin position="51"/>
        <end position="60"/>
    </location>
</feature>
<feature type="region of interest" description="Disordered" evidence="1">
    <location>
        <begin position="37"/>
        <end position="77"/>
    </location>
</feature>
<evidence type="ECO:0000313" key="2">
    <source>
        <dbReference type="EMBL" id="KFV83426.1"/>
    </source>
</evidence>
<feature type="non-terminal residue" evidence="2">
    <location>
        <position position="1"/>
    </location>
</feature>
<sequence length="101" mass="10978">HMLSTQDLCLELCTLDLGFVSPPTALLQLCQAVQARSSAGGDGHGAGPGRVSTSPRQSRTVPKINATEGINRREKKPRTLGRQDCFVFPKAMSLLTRRLLF</sequence>
<organism evidence="2 3">
    <name type="scientific">Struthio camelus australis</name>
    <dbReference type="NCBI Taxonomy" id="441894"/>
    <lineage>
        <taxon>Eukaryota</taxon>
        <taxon>Metazoa</taxon>
        <taxon>Chordata</taxon>
        <taxon>Craniata</taxon>
        <taxon>Vertebrata</taxon>
        <taxon>Euteleostomi</taxon>
        <taxon>Archelosauria</taxon>
        <taxon>Archosauria</taxon>
        <taxon>Dinosauria</taxon>
        <taxon>Saurischia</taxon>
        <taxon>Theropoda</taxon>
        <taxon>Coelurosauria</taxon>
        <taxon>Aves</taxon>
        <taxon>Palaeognathae</taxon>
        <taxon>Struthioniformes</taxon>
        <taxon>Struthionidae</taxon>
        <taxon>Struthio</taxon>
    </lineage>
</organism>
<evidence type="ECO:0000313" key="3">
    <source>
        <dbReference type="Proteomes" id="UP000053584"/>
    </source>
</evidence>
<name>A0A093HNW9_STRCA</name>
<evidence type="ECO:0000256" key="1">
    <source>
        <dbReference type="SAM" id="MobiDB-lite"/>
    </source>
</evidence>
<proteinExistence type="predicted"/>
<gene>
    <name evidence="2" type="ORF">N308_10348</name>
</gene>
<dbReference type="Proteomes" id="UP000053584">
    <property type="component" value="Unassembled WGS sequence"/>
</dbReference>
<protein>
    <submittedName>
        <fullName evidence="2">Uncharacterized protein</fullName>
    </submittedName>
</protein>
<dbReference type="EMBL" id="KL206555">
    <property type="protein sequence ID" value="KFV83426.1"/>
    <property type="molecule type" value="Genomic_DNA"/>
</dbReference>
<feature type="non-terminal residue" evidence="2">
    <location>
        <position position="101"/>
    </location>
</feature>